<gene>
    <name evidence="2" type="ORF">HU200_047405</name>
</gene>
<feature type="compositionally biased region" description="Basic residues" evidence="1">
    <location>
        <begin position="47"/>
        <end position="56"/>
    </location>
</feature>
<reference evidence="2" key="1">
    <citation type="submission" date="2020-07" db="EMBL/GenBank/DDBJ databases">
        <title>Genome sequence and genetic diversity analysis of an under-domesticated orphan crop, white fonio (Digitaria exilis).</title>
        <authorList>
            <person name="Bennetzen J.L."/>
            <person name="Chen S."/>
            <person name="Ma X."/>
            <person name="Wang X."/>
            <person name="Yssel A.E.J."/>
            <person name="Chaluvadi S.R."/>
            <person name="Johnson M."/>
            <person name="Gangashetty P."/>
            <person name="Hamidou F."/>
            <person name="Sanogo M.D."/>
            <person name="Zwaenepoel A."/>
            <person name="Wallace J."/>
            <person name="Van De Peer Y."/>
            <person name="Van Deynze A."/>
        </authorList>
    </citation>
    <scope>NUCLEOTIDE SEQUENCE</scope>
    <source>
        <tissue evidence="2">Leaves</tissue>
    </source>
</reference>
<organism evidence="2 3">
    <name type="scientific">Digitaria exilis</name>
    <dbReference type="NCBI Taxonomy" id="1010633"/>
    <lineage>
        <taxon>Eukaryota</taxon>
        <taxon>Viridiplantae</taxon>
        <taxon>Streptophyta</taxon>
        <taxon>Embryophyta</taxon>
        <taxon>Tracheophyta</taxon>
        <taxon>Spermatophyta</taxon>
        <taxon>Magnoliopsida</taxon>
        <taxon>Liliopsida</taxon>
        <taxon>Poales</taxon>
        <taxon>Poaceae</taxon>
        <taxon>PACMAD clade</taxon>
        <taxon>Panicoideae</taxon>
        <taxon>Panicodae</taxon>
        <taxon>Paniceae</taxon>
        <taxon>Anthephorinae</taxon>
        <taxon>Digitaria</taxon>
    </lineage>
</organism>
<evidence type="ECO:0000313" key="2">
    <source>
        <dbReference type="EMBL" id="KAF8675908.1"/>
    </source>
</evidence>
<comment type="caution">
    <text evidence="2">The sequence shown here is derived from an EMBL/GenBank/DDBJ whole genome shotgun (WGS) entry which is preliminary data.</text>
</comment>
<protein>
    <submittedName>
        <fullName evidence="2">Uncharacterized protein</fullName>
    </submittedName>
</protein>
<feature type="region of interest" description="Disordered" evidence="1">
    <location>
        <begin position="1"/>
        <end position="56"/>
    </location>
</feature>
<feature type="compositionally biased region" description="Low complexity" evidence="1">
    <location>
        <begin position="1"/>
        <end position="22"/>
    </location>
</feature>
<dbReference type="EMBL" id="JACEFO010002177">
    <property type="protein sequence ID" value="KAF8675908.1"/>
    <property type="molecule type" value="Genomic_DNA"/>
</dbReference>
<dbReference type="AlphaFoldDB" id="A0A835EBQ6"/>
<dbReference type="PANTHER" id="PTHR35831:SF2">
    <property type="entry name" value="OS01G0642200 PROTEIN"/>
    <property type="match status" value="1"/>
</dbReference>
<accession>A0A835EBQ6</accession>
<keyword evidence="3" id="KW-1185">Reference proteome</keyword>
<proteinExistence type="predicted"/>
<dbReference type="OrthoDB" id="688527at2759"/>
<name>A0A835EBQ6_9POAL</name>
<dbReference type="PANTHER" id="PTHR35831">
    <property type="entry name" value="OS01G0642200 PROTEIN"/>
    <property type="match status" value="1"/>
</dbReference>
<sequence length="56" mass="5895">MASVKVVKVAGAAAQAKEPAPKLSETATKPSAAKSGGVKKAEQKPRETKKKVQHRR</sequence>
<evidence type="ECO:0000256" key="1">
    <source>
        <dbReference type="SAM" id="MobiDB-lite"/>
    </source>
</evidence>
<dbReference type="Proteomes" id="UP000636709">
    <property type="component" value="Unassembled WGS sequence"/>
</dbReference>
<evidence type="ECO:0000313" key="3">
    <source>
        <dbReference type="Proteomes" id="UP000636709"/>
    </source>
</evidence>